<evidence type="ECO:0000313" key="1">
    <source>
        <dbReference type="EMBL" id="EEZ99948.1"/>
    </source>
</evidence>
<name>D6WDM7_TRICA</name>
<dbReference type="EMBL" id="KQ971322">
    <property type="protein sequence ID" value="EEZ99948.1"/>
    <property type="molecule type" value="Genomic_DNA"/>
</dbReference>
<organism evidence="1 2">
    <name type="scientific">Tribolium castaneum</name>
    <name type="common">Red flour beetle</name>
    <dbReference type="NCBI Taxonomy" id="7070"/>
    <lineage>
        <taxon>Eukaryota</taxon>
        <taxon>Metazoa</taxon>
        <taxon>Ecdysozoa</taxon>
        <taxon>Arthropoda</taxon>
        <taxon>Hexapoda</taxon>
        <taxon>Insecta</taxon>
        <taxon>Pterygota</taxon>
        <taxon>Neoptera</taxon>
        <taxon>Endopterygota</taxon>
        <taxon>Coleoptera</taxon>
        <taxon>Polyphaga</taxon>
        <taxon>Cucujiformia</taxon>
        <taxon>Tenebrionidae</taxon>
        <taxon>Tenebrionidae incertae sedis</taxon>
        <taxon>Tribolium</taxon>
    </lineage>
</organism>
<reference evidence="1 2" key="1">
    <citation type="journal article" date="2008" name="Nature">
        <title>The genome of the model beetle and pest Tribolium castaneum.</title>
        <authorList>
            <consortium name="Tribolium Genome Sequencing Consortium"/>
            <person name="Richards S."/>
            <person name="Gibbs R.A."/>
            <person name="Weinstock G.M."/>
            <person name="Brown S.J."/>
            <person name="Denell R."/>
            <person name="Beeman R.W."/>
            <person name="Gibbs R."/>
            <person name="Beeman R.W."/>
            <person name="Brown S.J."/>
            <person name="Bucher G."/>
            <person name="Friedrich M."/>
            <person name="Grimmelikhuijzen C.J."/>
            <person name="Klingler M."/>
            <person name="Lorenzen M."/>
            <person name="Richards S."/>
            <person name="Roth S."/>
            <person name="Schroder R."/>
            <person name="Tautz D."/>
            <person name="Zdobnov E.M."/>
            <person name="Muzny D."/>
            <person name="Gibbs R.A."/>
            <person name="Weinstock G.M."/>
            <person name="Attaway T."/>
            <person name="Bell S."/>
            <person name="Buhay C.J."/>
            <person name="Chandrabose M.N."/>
            <person name="Chavez D."/>
            <person name="Clerk-Blankenburg K.P."/>
            <person name="Cree A."/>
            <person name="Dao M."/>
            <person name="Davis C."/>
            <person name="Chacko J."/>
            <person name="Dinh H."/>
            <person name="Dugan-Rocha S."/>
            <person name="Fowler G."/>
            <person name="Garner T.T."/>
            <person name="Garnes J."/>
            <person name="Gnirke A."/>
            <person name="Hawes A."/>
            <person name="Hernandez J."/>
            <person name="Hines S."/>
            <person name="Holder M."/>
            <person name="Hume J."/>
            <person name="Jhangiani S.N."/>
            <person name="Joshi V."/>
            <person name="Khan Z.M."/>
            <person name="Jackson L."/>
            <person name="Kovar C."/>
            <person name="Kowis A."/>
            <person name="Lee S."/>
            <person name="Lewis L.R."/>
            <person name="Margolis J."/>
            <person name="Morgan M."/>
            <person name="Nazareth L.V."/>
            <person name="Nguyen N."/>
            <person name="Okwuonu G."/>
            <person name="Parker D."/>
            <person name="Richards S."/>
            <person name="Ruiz S.J."/>
            <person name="Santibanez J."/>
            <person name="Savard J."/>
            <person name="Scherer S.E."/>
            <person name="Schneider B."/>
            <person name="Sodergren E."/>
            <person name="Tautz D."/>
            <person name="Vattahil S."/>
            <person name="Villasana D."/>
            <person name="White C.S."/>
            <person name="Wright R."/>
            <person name="Park Y."/>
            <person name="Beeman R.W."/>
            <person name="Lord J."/>
            <person name="Oppert B."/>
            <person name="Lorenzen M."/>
            <person name="Brown S."/>
            <person name="Wang L."/>
            <person name="Savard J."/>
            <person name="Tautz D."/>
            <person name="Richards S."/>
            <person name="Weinstock G."/>
            <person name="Gibbs R.A."/>
            <person name="Liu Y."/>
            <person name="Worley K."/>
            <person name="Weinstock G."/>
            <person name="Elsik C.G."/>
            <person name="Reese J.T."/>
            <person name="Elhaik E."/>
            <person name="Landan G."/>
            <person name="Graur D."/>
            <person name="Arensburger P."/>
            <person name="Atkinson P."/>
            <person name="Beeman R.W."/>
            <person name="Beidler J."/>
            <person name="Brown S.J."/>
            <person name="Demuth J.P."/>
            <person name="Drury D.W."/>
            <person name="Du Y.Z."/>
            <person name="Fujiwara H."/>
            <person name="Lorenzen M."/>
            <person name="Maselli V."/>
            <person name="Osanai M."/>
            <person name="Park Y."/>
            <person name="Robertson H.M."/>
            <person name="Tu Z."/>
            <person name="Wang J.J."/>
            <person name="Wang S."/>
            <person name="Richards S."/>
            <person name="Song H."/>
            <person name="Zhang L."/>
            <person name="Sodergren E."/>
            <person name="Werner D."/>
            <person name="Stanke M."/>
            <person name="Morgenstern B."/>
            <person name="Solovyev V."/>
            <person name="Kosarev P."/>
            <person name="Brown G."/>
            <person name="Chen H.C."/>
            <person name="Ermolaeva O."/>
            <person name="Hlavina W."/>
            <person name="Kapustin Y."/>
            <person name="Kiryutin B."/>
            <person name="Kitts P."/>
            <person name="Maglott D."/>
            <person name="Pruitt K."/>
            <person name="Sapojnikov V."/>
            <person name="Souvorov A."/>
            <person name="Mackey A.J."/>
            <person name="Waterhouse R.M."/>
            <person name="Wyder S."/>
            <person name="Zdobnov E.M."/>
            <person name="Zdobnov E.M."/>
            <person name="Wyder S."/>
            <person name="Kriventseva E.V."/>
            <person name="Kadowaki T."/>
            <person name="Bork P."/>
            <person name="Aranda M."/>
            <person name="Bao R."/>
            <person name="Beermann A."/>
            <person name="Berns N."/>
            <person name="Bolognesi R."/>
            <person name="Bonneton F."/>
            <person name="Bopp D."/>
            <person name="Brown S.J."/>
            <person name="Bucher G."/>
            <person name="Butts T."/>
            <person name="Chaumot A."/>
            <person name="Denell R.E."/>
            <person name="Ferrier D.E."/>
            <person name="Friedrich M."/>
            <person name="Gordon C.M."/>
            <person name="Jindra M."/>
            <person name="Klingler M."/>
            <person name="Lan Q."/>
            <person name="Lattorff H.M."/>
            <person name="Laudet V."/>
            <person name="von Levetsow C."/>
            <person name="Liu Z."/>
            <person name="Lutz R."/>
            <person name="Lynch J.A."/>
            <person name="da Fonseca R.N."/>
            <person name="Posnien N."/>
            <person name="Reuter R."/>
            <person name="Roth S."/>
            <person name="Savard J."/>
            <person name="Schinko J.B."/>
            <person name="Schmitt C."/>
            <person name="Schoppmeier M."/>
            <person name="Schroder R."/>
            <person name="Shippy T.D."/>
            <person name="Simonnet F."/>
            <person name="Marques-Souza H."/>
            <person name="Tautz D."/>
            <person name="Tomoyasu Y."/>
            <person name="Trauner J."/>
            <person name="Van der Zee M."/>
            <person name="Vervoort M."/>
            <person name="Wittkopp N."/>
            <person name="Wimmer E.A."/>
            <person name="Yang X."/>
            <person name="Jones A.K."/>
            <person name="Sattelle D.B."/>
            <person name="Ebert P.R."/>
            <person name="Nelson D."/>
            <person name="Scott J.G."/>
            <person name="Beeman R.W."/>
            <person name="Muthukrishnan S."/>
            <person name="Kramer K.J."/>
            <person name="Arakane Y."/>
            <person name="Beeman R.W."/>
            <person name="Zhu Q."/>
            <person name="Hogenkamp D."/>
            <person name="Dixit R."/>
            <person name="Oppert B."/>
            <person name="Jiang H."/>
            <person name="Zou Z."/>
            <person name="Marshall J."/>
            <person name="Elpidina E."/>
            <person name="Vinokurov K."/>
            <person name="Oppert C."/>
            <person name="Zou Z."/>
            <person name="Evans J."/>
            <person name="Lu Z."/>
            <person name="Zhao P."/>
            <person name="Sumathipala N."/>
            <person name="Altincicek B."/>
            <person name="Vilcinskas A."/>
            <person name="Williams M."/>
            <person name="Hultmark D."/>
            <person name="Hetru C."/>
            <person name="Jiang H."/>
            <person name="Grimmelikhuijzen C.J."/>
            <person name="Hauser F."/>
            <person name="Cazzamali G."/>
            <person name="Williamson M."/>
            <person name="Park Y."/>
            <person name="Li B."/>
            <person name="Tanaka Y."/>
            <person name="Predel R."/>
            <person name="Neupert S."/>
            <person name="Schachtner J."/>
            <person name="Verleyen P."/>
            <person name="Raible F."/>
            <person name="Bork P."/>
            <person name="Friedrich M."/>
            <person name="Walden K.K."/>
            <person name="Robertson H.M."/>
            <person name="Angeli S."/>
            <person name="Foret S."/>
            <person name="Bucher G."/>
            <person name="Schuetz S."/>
            <person name="Maleszka R."/>
            <person name="Wimmer E.A."/>
            <person name="Beeman R.W."/>
            <person name="Lorenzen M."/>
            <person name="Tomoyasu Y."/>
            <person name="Miller S.C."/>
            <person name="Grossmann D."/>
            <person name="Bucher G."/>
        </authorList>
    </citation>
    <scope>NUCLEOTIDE SEQUENCE [LARGE SCALE GENOMIC DNA]</scope>
    <source>
        <strain evidence="1 2">Georgia GA2</strain>
    </source>
</reference>
<dbReference type="AlphaFoldDB" id="D6WDM7"/>
<dbReference type="HOGENOM" id="CLU_1909348_0_0_1"/>
<keyword evidence="2" id="KW-1185">Reference proteome</keyword>
<accession>D6WDM7</accession>
<gene>
    <name evidence="1" type="primary">GLEAN_02744</name>
    <name evidence="1" type="ORF">TcasGA2_TC002744</name>
</gene>
<evidence type="ECO:0000313" key="2">
    <source>
        <dbReference type="Proteomes" id="UP000007266"/>
    </source>
</evidence>
<protein>
    <submittedName>
        <fullName evidence="1">Uncharacterized protein</fullName>
    </submittedName>
</protein>
<dbReference type="Proteomes" id="UP000007266">
    <property type="component" value="Linkage group 3"/>
</dbReference>
<sequence>MSSARILAGSQRKNKNRYRNLVPPEILIEEEAAAGEFLWVACVGCPRGRLERGEGSRSMQERAGNTSPPRWWKQTEQYLCELMRTENNLFEQNEKCKKHIEAPLRFYHARLHSAARLLNDSKGRMDENSVFDD</sequence>
<reference evidence="1 2" key="2">
    <citation type="journal article" date="2010" name="Nucleic Acids Res.">
        <title>BeetleBase in 2010: revisions to provide comprehensive genomic information for Tribolium castaneum.</title>
        <authorList>
            <person name="Kim H.S."/>
            <person name="Murphy T."/>
            <person name="Xia J."/>
            <person name="Caragea D."/>
            <person name="Park Y."/>
            <person name="Beeman R.W."/>
            <person name="Lorenzen M.D."/>
            <person name="Butcher S."/>
            <person name="Manak J.R."/>
            <person name="Brown S.J."/>
        </authorList>
    </citation>
    <scope>GENOME REANNOTATION</scope>
    <source>
        <strain evidence="1 2">Georgia GA2</strain>
    </source>
</reference>
<proteinExistence type="predicted"/>